<dbReference type="InterPro" id="IPR037653">
    <property type="entry name" value="Cbp6"/>
</dbReference>
<reference evidence="1" key="1">
    <citation type="submission" date="2020-11" db="EMBL/GenBank/DDBJ databases">
        <authorList>
            <consortium name="DOE Joint Genome Institute"/>
            <person name="Ahrendt S."/>
            <person name="Riley R."/>
            <person name="Andreopoulos W."/>
            <person name="LaButti K."/>
            <person name="Pangilinan J."/>
            <person name="Ruiz-duenas F.J."/>
            <person name="Barrasa J.M."/>
            <person name="Sanchez-Garcia M."/>
            <person name="Camarero S."/>
            <person name="Miyauchi S."/>
            <person name="Serrano A."/>
            <person name="Linde D."/>
            <person name="Babiker R."/>
            <person name="Drula E."/>
            <person name="Ayuso-Fernandez I."/>
            <person name="Pacheco R."/>
            <person name="Padilla G."/>
            <person name="Ferreira P."/>
            <person name="Barriuso J."/>
            <person name="Kellner H."/>
            <person name="Castanera R."/>
            <person name="Alfaro M."/>
            <person name="Ramirez L."/>
            <person name="Pisabarro A.G."/>
            <person name="Kuo A."/>
            <person name="Tritt A."/>
            <person name="Lipzen A."/>
            <person name="He G."/>
            <person name="Yan M."/>
            <person name="Ng V."/>
            <person name="Cullen D."/>
            <person name="Martin F."/>
            <person name="Rosso M.-N."/>
            <person name="Henrissat B."/>
            <person name="Hibbett D."/>
            <person name="Martinez A.T."/>
            <person name="Grigoriev I.V."/>
        </authorList>
    </citation>
    <scope>NUCLEOTIDE SEQUENCE</scope>
    <source>
        <strain evidence="1">AH 44721</strain>
    </source>
</reference>
<dbReference type="PANTHER" id="PTHR28250:SF1">
    <property type="entry name" value="CYTOCHROME B PRE-MRNA-PROCESSING PROTEIN 6"/>
    <property type="match status" value="1"/>
</dbReference>
<dbReference type="Proteomes" id="UP000724874">
    <property type="component" value="Unassembled WGS sequence"/>
</dbReference>
<evidence type="ECO:0000313" key="1">
    <source>
        <dbReference type="EMBL" id="KAF8904786.1"/>
    </source>
</evidence>
<dbReference type="EMBL" id="JADNYJ010000025">
    <property type="protein sequence ID" value="KAF8904786.1"/>
    <property type="molecule type" value="Genomic_DNA"/>
</dbReference>
<name>A0A9P5NTG0_GYMJU</name>
<dbReference type="GO" id="GO:0061671">
    <property type="term" value="C:Cbp3p-Cbp6 complex"/>
    <property type="evidence" value="ECO:0007669"/>
    <property type="project" value="InterPro"/>
</dbReference>
<keyword evidence="2" id="KW-1185">Reference proteome</keyword>
<dbReference type="GO" id="GO:0043022">
    <property type="term" value="F:ribosome binding"/>
    <property type="evidence" value="ECO:0007669"/>
    <property type="project" value="InterPro"/>
</dbReference>
<proteinExistence type="predicted"/>
<accession>A0A9P5NTG0</accession>
<dbReference type="Pfam" id="PF20180">
    <property type="entry name" value="UQCC2_CBP6"/>
    <property type="match status" value="1"/>
</dbReference>
<comment type="caution">
    <text evidence="1">The sequence shown here is derived from an EMBL/GenBank/DDBJ whole genome shotgun (WGS) entry which is preliminary data.</text>
</comment>
<dbReference type="AlphaFoldDB" id="A0A9P5NTG0"/>
<organism evidence="1 2">
    <name type="scientific">Gymnopilus junonius</name>
    <name type="common">Spectacular rustgill mushroom</name>
    <name type="synonym">Gymnopilus spectabilis subsp. junonius</name>
    <dbReference type="NCBI Taxonomy" id="109634"/>
    <lineage>
        <taxon>Eukaryota</taxon>
        <taxon>Fungi</taxon>
        <taxon>Dikarya</taxon>
        <taxon>Basidiomycota</taxon>
        <taxon>Agaricomycotina</taxon>
        <taxon>Agaricomycetes</taxon>
        <taxon>Agaricomycetidae</taxon>
        <taxon>Agaricales</taxon>
        <taxon>Agaricineae</taxon>
        <taxon>Hymenogastraceae</taxon>
        <taxon>Gymnopilus</taxon>
    </lineage>
</organism>
<gene>
    <name evidence="1" type="ORF">CPB84DRAFT_1677228</name>
</gene>
<dbReference type="GO" id="GO:0034551">
    <property type="term" value="P:mitochondrial respiratory chain complex III assembly"/>
    <property type="evidence" value="ECO:0007669"/>
    <property type="project" value="TreeGrafter"/>
</dbReference>
<dbReference type="PANTHER" id="PTHR28250">
    <property type="entry name" value="CYTOCHROME B PRE-MRNA-PROCESSING PROTEIN 6"/>
    <property type="match status" value="1"/>
</dbReference>
<protein>
    <submittedName>
        <fullName evidence="1">Uncharacterized protein</fullName>
    </submittedName>
</protein>
<dbReference type="OrthoDB" id="2107880at2759"/>
<evidence type="ECO:0000313" key="2">
    <source>
        <dbReference type="Proteomes" id="UP000724874"/>
    </source>
</evidence>
<sequence>MASATTKQLSTKLATIAGTWTKDPFRPNLQLQNFLKSLANHPKLTPQAVEATRALRDNVMQKKYPLSQKMLRPASSPLYYERLVTGFERSAKGVGRPWWKVFFGIW</sequence>